<dbReference type="Pfam" id="PF06423">
    <property type="entry name" value="GWT1"/>
    <property type="match status" value="3"/>
</dbReference>
<name>A0AAN8VH44_9MAGN</name>
<dbReference type="GO" id="GO:0006506">
    <property type="term" value="P:GPI anchor biosynthetic process"/>
    <property type="evidence" value="ECO:0007669"/>
    <property type="project" value="InterPro"/>
</dbReference>
<dbReference type="GO" id="GO:0016020">
    <property type="term" value="C:membrane"/>
    <property type="evidence" value="ECO:0007669"/>
    <property type="project" value="UniProtKB-SubCell"/>
</dbReference>
<evidence type="ECO:0000256" key="2">
    <source>
        <dbReference type="ARBA" id="ARBA00022692"/>
    </source>
</evidence>
<protein>
    <submittedName>
        <fullName evidence="6">Phosphatidylinositol anchor biosynthesis protein PIGW/GWT1</fullName>
    </submittedName>
</protein>
<dbReference type="GO" id="GO:0005783">
    <property type="term" value="C:endoplasmic reticulum"/>
    <property type="evidence" value="ECO:0007669"/>
    <property type="project" value="TreeGrafter"/>
</dbReference>
<evidence type="ECO:0000256" key="1">
    <source>
        <dbReference type="ARBA" id="ARBA00004141"/>
    </source>
</evidence>
<feature type="transmembrane region" description="Helical" evidence="5">
    <location>
        <begin position="141"/>
        <end position="159"/>
    </location>
</feature>
<comment type="caution">
    <text evidence="6">The sequence shown here is derived from an EMBL/GenBank/DDBJ whole genome shotgun (WGS) entry which is preliminary data.</text>
</comment>
<dbReference type="EMBL" id="JBAMMX010000008">
    <property type="protein sequence ID" value="KAK6934973.1"/>
    <property type="molecule type" value="Genomic_DNA"/>
</dbReference>
<feature type="transmembrane region" description="Helical" evidence="5">
    <location>
        <begin position="361"/>
        <end position="379"/>
    </location>
</feature>
<keyword evidence="4 5" id="KW-0472">Membrane</keyword>
<feature type="transmembrane region" description="Helical" evidence="5">
    <location>
        <begin position="265"/>
        <end position="289"/>
    </location>
</feature>
<organism evidence="6 7">
    <name type="scientific">Dillenia turbinata</name>
    <dbReference type="NCBI Taxonomy" id="194707"/>
    <lineage>
        <taxon>Eukaryota</taxon>
        <taxon>Viridiplantae</taxon>
        <taxon>Streptophyta</taxon>
        <taxon>Embryophyta</taxon>
        <taxon>Tracheophyta</taxon>
        <taxon>Spermatophyta</taxon>
        <taxon>Magnoliopsida</taxon>
        <taxon>eudicotyledons</taxon>
        <taxon>Gunneridae</taxon>
        <taxon>Pentapetalae</taxon>
        <taxon>Dilleniales</taxon>
        <taxon>Dilleniaceae</taxon>
        <taxon>Dillenia</taxon>
    </lineage>
</organism>
<dbReference type="GO" id="GO:0032216">
    <property type="term" value="F:glucosaminyl-phosphatidylinositol O-acyltransferase activity"/>
    <property type="evidence" value="ECO:0007669"/>
    <property type="project" value="TreeGrafter"/>
</dbReference>
<dbReference type="Proteomes" id="UP001370490">
    <property type="component" value="Unassembled WGS sequence"/>
</dbReference>
<accession>A0AAN8VH44</accession>
<evidence type="ECO:0000313" key="7">
    <source>
        <dbReference type="Proteomes" id="UP001370490"/>
    </source>
</evidence>
<dbReference type="PIRSF" id="PIRSF017321">
    <property type="entry name" value="GWT1"/>
    <property type="match status" value="1"/>
</dbReference>
<gene>
    <name evidence="6" type="ORF">RJ641_035128</name>
</gene>
<dbReference type="GO" id="GO:0072659">
    <property type="term" value="P:protein localization to plasma membrane"/>
    <property type="evidence" value="ECO:0007669"/>
    <property type="project" value="TreeGrafter"/>
</dbReference>
<reference evidence="6 7" key="1">
    <citation type="submission" date="2023-12" db="EMBL/GenBank/DDBJ databases">
        <title>A high-quality genome assembly for Dillenia turbinata (Dilleniales).</title>
        <authorList>
            <person name="Chanderbali A."/>
        </authorList>
    </citation>
    <scope>NUCLEOTIDE SEQUENCE [LARGE SCALE GENOMIC DNA]</scope>
    <source>
        <strain evidence="6">LSX21</strain>
        <tissue evidence="6">Leaf</tissue>
    </source>
</reference>
<feature type="transmembrane region" description="Helical" evidence="5">
    <location>
        <begin position="67"/>
        <end position="90"/>
    </location>
</feature>
<feature type="transmembrane region" description="Helical" evidence="5">
    <location>
        <begin position="400"/>
        <end position="425"/>
    </location>
</feature>
<feature type="transmembrane region" description="Helical" evidence="5">
    <location>
        <begin position="445"/>
        <end position="463"/>
    </location>
</feature>
<feature type="transmembrane region" description="Helical" evidence="5">
    <location>
        <begin position="27"/>
        <end position="46"/>
    </location>
</feature>
<evidence type="ECO:0000256" key="3">
    <source>
        <dbReference type="ARBA" id="ARBA00022989"/>
    </source>
</evidence>
<dbReference type="InterPro" id="IPR009447">
    <property type="entry name" value="PIGW/GWT1"/>
</dbReference>
<evidence type="ECO:0000256" key="4">
    <source>
        <dbReference type="ARBA" id="ARBA00023136"/>
    </source>
</evidence>
<proteinExistence type="predicted"/>
<feature type="transmembrane region" description="Helical" evidence="5">
    <location>
        <begin position="96"/>
        <end position="113"/>
    </location>
</feature>
<keyword evidence="2 5" id="KW-0812">Transmembrane</keyword>
<feature type="transmembrane region" description="Helical" evidence="5">
    <location>
        <begin position="514"/>
        <end position="532"/>
    </location>
</feature>
<dbReference type="AlphaFoldDB" id="A0AAN8VH44"/>
<feature type="transmembrane region" description="Helical" evidence="5">
    <location>
        <begin position="475"/>
        <end position="494"/>
    </location>
</feature>
<dbReference type="PANTHER" id="PTHR20661">
    <property type="entry name" value="PHOSPHATIDYLINOSITOL-GLYCAN BIOSYNTHESIS CLASS W PROTEIN"/>
    <property type="match status" value="1"/>
</dbReference>
<keyword evidence="3 5" id="KW-1133">Transmembrane helix</keyword>
<feature type="transmembrane region" description="Helical" evidence="5">
    <location>
        <begin position="295"/>
        <end position="317"/>
    </location>
</feature>
<dbReference type="PANTHER" id="PTHR20661:SF0">
    <property type="entry name" value="PHOSPHATIDYLINOSITOL-GLYCAN BIOSYNTHESIS CLASS W PROTEIN"/>
    <property type="match status" value="1"/>
</dbReference>
<feature type="transmembrane region" description="Helical" evidence="5">
    <location>
        <begin position="337"/>
        <end position="355"/>
    </location>
</feature>
<evidence type="ECO:0000256" key="5">
    <source>
        <dbReference type="SAM" id="Phobius"/>
    </source>
</evidence>
<keyword evidence="7" id="KW-1185">Reference proteome</keyword>
<evidence type="ECO:0000313" key="6">
    <source>
        <dbReference type="EMBL" id="KAK6934973.1"/>
    </source>
</evidence>
<sequence length="539" mass="60290">MDSSARALNPHKHLKEQFVSNLNGSSMLEIAALSVVIPAIILSFNFERPVTDASVEKNDGDILCGKIWRDCLATMAVDFLFIICPILLSLTVLAEWTPISAILLATLVLFRIAGKGYGSSYLKGAPESFCTLRTNISSYRVAVMIATCLCILAVDFNIFPRRYAKTETYGTSWDAITHFTYHMLSSLWYCGISTGDAVLLPCCRGKDPLVLYLTSNIINVSGVQSLYLISTLESSMYQMDVGVGCFVLANSLVSRQARNIPSSKWKNSVLSASPLIILGFGCLLSTVGVDYQFRTVLLVFTFSFLIELGDVWGNYYFRMFNNERRNEVHVGEYGVHWNFFFTLAAISILTSTINIPPRYCGAVGFLVLIGYQICLLQGLNTYLLSEERGMDIISLNKEGIFSIFGIVFLSLLLGYWGMYLIGVYLGNYLFFGNQSTGRLNSSHWARIRVWILSLFFWMLTVILDVERVSRRMCNLAYVTLVLAQSFQALGTLMLSDLIPGCRFSKLEEAFDRNLLAAFLLANMLTGLVNLSLSHQPRRL</sequence>
<comment type="subcellular location">
    <subcellularLocation>
        <location evidence="1">Membrane</location>
        <topology evidence="1">Multi-pass membrane protein</topology>
    </subcellularLocation>
</comment>